<name>A0A0K1PTA6_9BACT</name>
<dbReference type="Proteomes" id="UP000064967">
    <property type="component" value="Chromosome"/>
</dbReference>
<dbReference type="InterPro" id="IPR006860">
    <property type="entry name" value="FecR"/>
</dbReference>
<evidence type="ECO:0000313" key="3">
    <source>
        <dbReference type="EMBL" id="AKU96737.1"/>
    </source>
</evidence>
<dbReference type="PATRIC" id="fig|1391654.3.peg.3442"/>
<dbReference type="AlphaFoldDB" id="A0A0K1PTA6"/>
<keyword evidence="1" id="KW-1133">Transmembrane helix</keyword>
<dbReference type="GO" id="GO:0016989">
    <property type="term" value="F:sigma factor antagonist activity"/>
    <property type="evidence" value="ECO:0007669"/>
    <property type="project" value="TreeGrafter"/>
</dbReference>
<dbReference type="PANTHER" id="PTHR30273:SF2">
    <property type="entry name" value="PROTEIN FECR"/>
    <property type="match status" value="1"/>
</dbReference>
<dbReference type="Pfam" id="PF04773">
    <property type="entry name" value="FecR"/>
    <property type="match status" value="1"/>
</dbReference>
<evidence type="ECO:0000313" key="4">
    <source>
        <dbReference type="Proteomes" id="UP000064967"/>
    </source>
</evidence>
<evidence type="ECO:0000256" key="1">
    <source>
        <dbReference type="SAM" id="Phobius"/>
    </source>
</evidence>
<accession>A0A0K1PTA6</accession>
<proteinExistence type="predicted"/>
<evidence type="ECO:0000259" key="2">
    <source>
        <dbReference type="Pfam" id="PF04773"/>
    </source>
</evidence>
<dbReference type="RefSeq" id="WP_169927559.1">
    <property type="nucleotide sequence ID" value="NZ_CP012333.1"/>
</dbReference>
<keyword evidence="1" id="KW-0812">Transmembrane</keyword>
<reference evidence="3 4" key="1">
    <citation type="submission" date="2015-08" db="EMBL/GenBank/DDBJ databases">
        <authorList>
            <person name="Babu N.S."/>
            <person name="Beckwith C.J."/>
            <person name="Beseler K.G."/>
            <person name="Brison A."/>
            <person name="Carone J.V."/>
            <person name="Caskin T.P."/>
            <person name="Diamond M."/>
            <person name="Durham M.E."/>
            <person name="Foxe J.M."/>
            <person name="Go M."/>
            <person name="Henderson B.A."/>
            <person name="Jones I.B."/>
            <person name="McGettigan J.A."/>
            <person name="Micheletti S.J."/>
            <person name="Nasrallah M.E."/>
            <person name="Ortiz D."/>
            <person name="Piller C.R."/>
            <person name="Privatt S.R."/>
            <person name="Schneider S.L."/>
            <person name="Sharp S."/>
            <person name="Smith T.C."/>
            <person name="Stanton J.D."/>
            <person name="Ullery H.E."/>
            <person name="Wilson R.J."/>
            <person name="Serrano M.G."/>
            <person name="Buck G."/>
            <person name="Lee V."/>
            <person name="Wang Y."/>
            <person name="Carvalho R."/>
            <person name="Voegtly L."/>
            <person name="Shi R."/>
            <person name="Duckworth R."/>
            <person name="Johnson A."/>
            <person name="Loviza R."/>
            <person name="Walstead R."/>
            <person name="Shah Z."/>
            <person name="Kiflezghi M."/>
            <person name="Wade K."/>
            <person name="Ball S.L."/>
            <person name="Bradley K.W."/>
            <person name="Asai D.J."/>
            <person name="Bowman C.A."/>
            <person name="Russell D.A."/>
            <person name="Pope W.H."/>
            <person name="Jacobs-Sera D."/>
            <person name="Hendrix R.W."/>
            <person name="Hatfull G.F."/>
        </authorList>
    </citation>
    <scope>NUCLEOTIDE SEQUENCE [LARGE SCALE GENOMIC DNA]</scope>
    <source>
        <strain evidence="3 4">DSM 27648</strain>
    </source>
</reference>
<dbReference type="STRING" id="1391654.AKJ09_03401"/>
<sequence>MGDRMNPTARLGLHVATSLTRVRASSDLKARAREKLLAGRAAKEKTSRSNRTRRSLVAFAMASAAALFLGAWFAWPRATLSFAIEGEKAPGVVGAFLSANGEAELPLAFSDGTRVVLGKGARARVAHVDARGARVLLESGELHANVVHRDDTRWLVEAGPYQVRVTGTRFDVRWDADAQSVVVRLIEGSVIVSGCTLGEGRRVSAGEELVASCKESPSSPPSTNDASTAVATVVPDEVAASPAVTAHAAASHVNLAAASSSEAVAATTSRATPLHKAVDASAVVPSGAASTATETVKAPDASELLLRADDDRFARRYDDAENALLEVRKRFGGTDAAAKAAFELGRIKFDARGDFGQAASWFDTYLHERPTGTLAREALGRGLEARLRAEDTETAANLARRYLAAYPDGPHAKLARKALEGR</sequence>
<gene>
    <name evidence="3" type="ORF">AKJ09_03401</name>
</gene>
<dbReference type="Gene3D" id="1.25.40.10">
    <property type="entry name" value="Tetratricopeptide repeat domain"/>
    <property type="match status" value="1"/>
</dbReference>
<keyword evidence="1" id="KW-0472">Membrane</keyword>
<dbReference type="InterPro" id="IPR012373">
    <property type="entry name" value="Ferrdict_sens_TM"/>
</dbReference>
<protein>
    <recommendedName>
        <fullName evidence="2">FecR protein domain-containing protein</fullName>
    </recommendedName>
</protein>
<dbReference type="EMBL" id="CP012333">
    <property type="protein sequence ID" value="AKU96737.1"/>
    <property type="molecule type" value="Genomic_DNA"/>
</dbReference>
<feature type="domain" description="FecR protein" evidence="2">
    <location>
        <begin position="104"/>
        <end position="190"/>
    </location>
</feature>
<dbReference type="Gene3D" id="2.60.120.1440">
    <property type="match status" value="1"/>
</dbReference>
<dbReference type="PANTHER" id="PTHR30273">
    <property type="entry name" value="PERIPLASMIC SIGNAL SENSOR AND SIGMA FACTOR ACTIVATOR FECR-RELATED"/>
    <property type="match status" value="1"/>
</dbReference>
<dbReference type="InterPro" id="IPR011990">
    <property type="entry name" value="TPR-like_helical_dom_sf"/>
</dbReference>
<keyword evidence="4" id="KW-1185">Reference proteome</keyword>
<dbReference type="KEGG" id="llu:AKJ09_03401"/>
<feature type="transmembrane region" description="Helical" evidence="1">
    <location>
        <begin position="55"/>
        <end position="75"/>
    </location>
</feature>
<organism evidence="3 4">
    <name type="scientific">Labilithrix luteola</name>
    <dbReference type="NCBI Taxonomy" id="1391654"/>
    <lineage>
        <taxon>Bacteria</taxon>
        <taxon>Pseudomonadati</taxon>
        <taxon>Myxococcota</taxon>
        <taxon>Polyangia</taxon>
        <taxon>Polyangiales</taxon>
        <taxon>Labilitrichaceae</taxon>
        <taxon>Labilithrix</taxon>
    </lineage>
</organism>